<name>A0A5D3WFV4_9BACT</name>
<accession>A0A5D3WFV4</accession>
<organism evidence="2 3">
    <name type="scientific">Geothermobacter ehrlichii</name>
    <dbReference type="NCBI Taxonomy" id="213224"/>
    <lineage>
        <taxon>Bacteria</taxon>
        <taxon>Pseudomonadati</taxon>
        <taxon>Thermodesulfobacteriota</taxon>
        <taxon>Desulfuromonadia</taxon>
        <taxon>Desulfuromonadales</taxon>
        <taxon>Geothermobacteraceae</taxon>
        <taxon>Geothermobacter</taxon>
    </lineage>
</organism>
<dbReference type="InterPro" id="IPR014121">
    <property type="entry name" value="TraN_Ftype"/>
</dbReference>
<dbReference type="Pfam" id="PF06986">
    <property type="entry name" value="F_T4SS_TraN"/>
    <property type="match status" value="1"/>
</dbReference>
<reference evidence="2 3" key="1">
    <citation type="submission" date="2019-07" db="EMBL/GenBank/DDBJ databases">
        <title>Genomic Encyclopedia of Type Strains, Phase IV (KMG-IV): sequencing the most valuable type-strain genomes for metagenomic binning, comparative biology and taxonomic classification.</title>
        <authorList>
            <person name="Goeker M."/>
        </authorList>
    </citation>
    <scope>NUCLEOTIDE SEQUENCE [LARGE SCALE GENOMIC DNA]</scope>
    <source>
        <strain evidence="2 3">SS015</strain>
    </source>
</reference>
<comment type="caution">
    <text evidence="2">The sequence shown here is derived from an EMBL/GenBank/DDBJ whole genome shotgun (WGS) entry which is preliminary data.</text>
</comment>
<evidence type="ECO:0000313" key="3">
    <source>
        <dbReference type="Proteomes" id="UP000324159"/>
    </source>
</evidence>
<gene>
    <name evidence="2" type="ORF">EDC39_11275</name>
</gene>
<dbReference type="AlphaFoldDB" id="A0A5D3WFV4"/>
<keyword evidence="1" id="KW-0732">Signal</keyword>
<feature type="chain" id="PRO_5022708346" evidence="1">
    <location>
        <begin position="24"/>
        <end position="643"/>
    </location>
</feature>
<keyword evidence="3" id="KW-1185">Reference proteome</keyword>
<dbReference type="OrthoDB" id="5297981at2"/>
<dbReference type="EMBL" id="VNIB01000012">
    <property type="protein sequence ID" value="TYO96787.1"/>
    <property type="molecule type" value="Genomic_DNA"/>
</dbReference>
<dbReference type="RefSeq" id="WP_148896630.1">
    <property type="nucleotide sequence ID" value="NZ_VNIB01000012.1"/>
</dbReference>
<evidence type="ECO:0000256" key="1">
    <source>
        <dbReference type="SAM" id="SignalP"/>
    </source>
</evidence>
<dbReference type="Proteomes" id="UP000324159">
    <property type="component" value="Unassembled WGS sequence"/>
</dbReference>
<evidence type="ECO:0000313" key="2">
    <source>
        <dbReference type="EMBL" id="TYO96787.1"/>
    </source>
</evidence>
<proteinExistence type="predicted"/>
<protein>
    <submittedName>
        <fullName evidence="2">Type IV conjugative transfer system TraN protein involved in mating pair stabilization</fullName>
    </submittedName>
</protein>
<feature type="signal peptide" evidence="1">
    <location>
        <begin position="1"/>
        <end position="23"/>
    </location>
</feature>
<sequence length="643" mass="67693">MRRLTALVVLVCFVAGFPVNGLAVMMCGTDLNGDGYTDGPNETAQCQNVPVHGGQGNQDFCPVQAVDCEATTSNPTTEKTCSDPAYSYNATADRCEKTPDCPGGTWDPATKGCTGGPAIPATPVVPSTCSAEIVWDMVTTTTWTGSAPPGGTVEVKRIRLTTGGAMGYYYFRFDQACNWVDYYVVDTRTNPPSTTSMAPTGALPLAPGQRFQQTYPDFWGTGTWSVTFTNTTPPTTGYTCPAGYTLQGTSCVPQPPAPDCGAGTLNAPAGLCVMPPTTTQTCPTGTLDPAMGLCTGDYVCPLGDQYACLDTGGQVPQCSPNACTDIPQDQIGVDTTPQPVTDTWLRDDGPKDADGNCLGVLYIFSGKPSRCRPPGMKVGYLNDCCDSDGNTIADTRTGQSFTQTANALHTAYQMAQTAYYSYQIGAGAMAVSQTATGAVVITNAATGATVTTIAAGSEMASGVLAANGAAMSGAGASGAVSAGLQGYATAMLNPATIAFALAIMAVMKVAFGKGCDQNDGETALFAASGYCHYLGTVCDRKWPVVGCVQRSRRYCCFNSKMARIVAEQGRSQLKAFGPDGGWGTPENPNCRGFTPEEFQQLDFSRIDLSEYFDDIMADMNRNVQDARQRIQQGIRAHYQRTTR</sequence>